<dbReference type="FunFam" id="3.40.1780.10:FF:000005">
    <property type="entry name" value="S-adenosylmethionine:tRNA ribosyltransferase-isomerase"/>
    <property type="match status" value="1"/>
</dbReference>
<keyword evidence="5" id="KW-0328">Glycosyltransferase</keyword>
<dbReference type="EMBL" id="SNRY01001791">
    <property type="protein sequence ID" value="KAA6328609.1"/>
    <property type="molecule type" value="Genomic_DNA"/>
</dbReference>
<gene>
    <name evidence="5" type="ORF">EZS27_022512</name>
</gene>
<evidence type="ECO:0000256" key="2">
    <source>
        <dbReference type="ARBA" id="ARBA00022679"/>
    </source>
</evidence>
<dbReference type="InterPro" id="IPR042118">
    <property type="entry name" value="QueA_dom1"/>
</dbReference>
<dbReference type="InterPro" id="IPR042119">
    <property type="entry name" value="QueA_dom2"/>
</dbReference>
<dbReference type="PANTHER" id="PTHR30307">
    <property type="entry name" value="S-ADENOSYLMETHIONINE:TRNA RIBOSYLTRANSFERASE-ISOMERASE"/>
    <property type="match status" value="1"/>
</dbReference>
<dbReference type="Gene3D" id="3.40.1780.10">
    <property type="entry name" value="QueA-like"/>
    <property type="match status" value="1"/>
</dbReference>
<dbReference type="Gene3D" id="2.40.10.240">
    <property type="entry name" value="QueA-like"/>
    <property type="match status" value="1"/>
</dbReference>
<keyword evidence="5" id="KW-0413">Isomerase</keyword>
<dbReference type="GO" id="GO:0051075">
    <property type="term" value="F:S-adenosylmethionine:tRNA ribosyltransferase-isomerase activity"/>
    <property type="evidence" value="ECO:0007669"/>
    <property type="project" value="UniProtKB-EC"/>
</dbReference>
<evidence type="ECO:0000256" key="4">
    <source>
        <dbReference type="ARBA" id="ARBA00022785"/>
    </source>
</evidence>
<dbReference type="InterPro" id="IPR003699">
    <property type="entry name" value="QueA"/>
</dbReference>
<name>A0A5J4R4P9_9ZZZZ</name>
<sequence>MRENPKHIKISEYNYSLPDEQIAKFPVTGRDRSKLLVYRQGEIIEDRFTSLPLYLPQASLLIVNNTKVIQARFLFKKDTGALIEIFCLEPADPADYVLNFQQTAHTAWLCMIGNLKKWKEGDLHKEMDVKNKKVVLTATRNKVAASSCRIDFFWNHPEITFADILEVFGELPLPPYLNRKTQACDKETYQTVYSKVKGSVAAPTAGLHFTPHLLDALKDRNIDRAELTLHVGAGTFQPVKSKEIGAHEMHAEHFSVSHTTLQYSVKHLWEESLTWVRRVAIGVQTVLLL</sequence>
<reference evidence="5" key="1">
    <citation type="submission" date="2019-03" db="EMBL/GenBank/DDBJ databases">
        <title>Single cell metagenomics reveals metabolic interactions within the superorganism composed of flagellate Streblomastix strix and complex community of Bacteroidetes bacteria on its surface.</title>
        <authorList>
            <person name="Treitli S.C."/>
            <person name="Kolisko M."/>
            <person name="Husnik F."/>
            <person name="Keeling P."/>
            <person name="Hampl V."/>
        </authorList>
    </citation>
    <scope>NUCLEOTIDE SEQUENCE</scope>
    <source>
        <strain evidence="5">STM</strain>
    </source>
</reference>
<evidence type="ECO:0000256" key="1">
    <source>
        <dbReference type="ARBA" id="ARBA00022490"/>
    </source>
</evidence>
<dbReference type="Pfam" id="PF02547">
    <property type="entry name" value="Queuosine_synth"/>
    <property type="match status" value="1"/>
</dbReference>
<keyword evidence="3" id="KW-0949">S-adenosyl-L-methionine</keyword>
<keyword evidence="4" id="KW-0671">Queuosine biosynthesis</keyword>
<evidence type="ECO:0000256" key="3">
    <source>
        <dbReference type="ARBA" id="ARBA00022691"/>
    </source>
</evidence>
<organism evidence="5">
    <name type="scientific">termite gut metagenome</name>
    <dbReference type="NCBI Taxonomy" id="433724"/>
    <lineage>
        <taxon>unclassified sequences</taxon>
        <taxon>metagenomes</taxon>
        <taxon>organismal metagenomes</taxon>
    </lineage>
</organism>
<dbReference type="AlphaFoldDB" id="A0A5J4R4P9"/>
<dbReference type="SUPFAM" id="SSF111337">
    <property type="entry name" value="QueA-like"/>
    <property type="match status" value="1"/>
</dbReference>
<keyword evidence="2 5" id="KW-0808">Transferase</keyword>
<dbReference type="EC" id="2.4.99.17" evidence="5"/>
<comment type="caution">
    <text evidence="5">The sequence shown here is derived from an EMBL/GenBank/DDBJ whole genome shotgun (WGS) entry which is preliminary data.</text>
</comment>
<accession>A0A5J4R4P9</accession>
<proteinExistence type="predicted"/>
<dbReference type="PANTHER" id="PTHR30307:SF0">
    <property type="entry name" value="S-ADENOSYLMETHIONINE:TRNA RIBOSYLTRANSFERASE-ISOMERASE"/>
    <property type="match status" value="1"/>
</dbReference>
<dbReference type="GO" id="GO:0008616">
    <property type="term" value="P:tRNA queuosine(34) biosynthetic process"/>
    <property type="evidence" value="ECO:0007669"/>
    <property type="project" value="UniProtKB-KW"/>
</dbReference>
<keyword evidence="1" id="KW-0963">Cytoplasm</keyword>
<evidence type="ECO:0000313" key="5">
    <source>
        <dbReference type="EMBL" id="KAA6328609.1"/>
    </source>
</evidence>
<dbReference type="InterPro" id="IPR036100">
    <property type="entry name" value="QueA_sf"/>
</dbReference>
<protein>
    <submittedName>
        <fullName evidence="5">S-adenosylmethionine:tRNA ribosyltransferase-isomerase</fullName>
        <ecNumber evidence="5">2.4.99.17</ecNumber>
    </submittedName>
</protein>